<keyword evidence="2" id="KW-0805">Transcription regulation</keyword>
<dbReference type="Pfam" id="PF00874">
    <property type="entry name" value="PRD"/>
    <property type="match status" value="1"/>
</dbReference>
<feature type="domain" description="PRD" evidence="5">
    <location>
        <begin position="309"/>
        <end position="416"/>
    </location>
</feature>
<evidence type="ECO:0000259" key="4">
    <source>
        <dbReference type="PROSITE" id="PS51099"/>
    </source>
</evidence>
<dbReference type="Pfam" id="PF08279">
    <property type="entry name" value="HTH_11"/>
    <property type="match status" value="1"/>
</dbReference>
<accession>A0A854WFZ6</accession>
<dbReference type="SUPFAM" id="SSF63520">
    <property type="entry name" value="PTS-regulatory domain, PRD"/>
    <property type="match status" value="1"/>
</dbReference>
<dbReference type="PROSITE" id="PS51099">
    <property type="entry name" value="PTS_EIIB_TYPE_2"/>
    <property type="match status" value="1"/>
</dbReference>
<dbReference type="InterPro" id="IPR036388">
    <property type="entry name" value="WH-like_DNA-bd_sf"/>
</dbReference>
<dbReference type="PANTHER" id="PTHR30185">
    <property type="entry name" value="CRYPTIC BETA-GLUCOSIDE BGL OPERON ANTITERMINATOR"/>
    <property type="match status" value="1"/>
</dbReference>
<name>A0A854WFZ6_9STRE</name>
<evidence type="ECO:0000313" key="7">
    <source>
        <dbReference type="Proteomes" id="UP000217465"/>
    </source>
</evidence>
<feature type="domain" description="PRD" evidence="5">
    <location>
        <begin position="196"/>
        <end position="305"/>
    </location>
</feature>
<evidence type="ECO:0000313" key="6">
    <source>
        <dbReference type="EMBL" id="PCH13727.1"/>
    </source>
</evidence>
<dbReference type="GO" id="GO:0008982">
    <property type="term" value="F:protein-N(PI)-phosphohistidine-sugar phosphotransferase activity"/>
    <property type="evidence" value="ECO:0007669"/>
    <property type="project" value="InterPro"/>
</dbReference>
<feature type="domain" description="PTS EIIB type-2" evidence="4">
    <location>
        <begin position="420"/>
        <end position="510"/>
    </location>
</feature>
<keyword evidence="1" id="KW-0677">Repeat</keyword>
<evidence type="ECO:0000256" key="1">
    <source>
        <dbReference type="ARBA" id="ARBA00022737"/>
    </source>
</evidence>
<dbReference type="SUPFAM" id="SSF46785">
    <property type="entry name" value="Winged helix' DNA-binding domain"/>
    <property type="match status" value="1"/>
</dbReference>
<dbReference type="GO" id="GO:0009401">
    <property type="term" value="P:phosphoenolpyruvate-dependent sugar phosphotransferase system"/>
    <property type="evidence" value="ECO:0007669"/>
    <property type="project" value="InterPro"/>
</dbReference>
<gene>
    <name evidence="6" type="primary">licR_1</name>
    <name evidence="6" type="ORF">A9Y57_00361</name>
</gene>
<organism evidence="6 7">
    <name type="scientific">Streptococcus parauberis</name>
    <dbReference type="NCBI Taxonomy" id="1348"/>
    <lineage>
        <taxon>Bacteria</taxon>
        <taxon>Bacillati</taxon>
        <taxon>Bacillota</taxon>
        <taxon>Bacilli</taxon>
        <taxon>Lactobacillales</taxon>
        <taxon>Streptococcaceae</taxon>
        <taxon>Streptococcus</taxon>
    </lineage>
</organism>
<dbReference type="PANTHER" id="PTHR30185:SF18">
    <property type="entry name" value="TRANSCRIPTIONAL REGULATOR MTLR"/>
    <property type="match status" value="1"/>
</dbReference>
<dbReference type="GO" id="GO:0006355">
    <property type="term" value="P:regulation of DNA-templated transcription"/>
    <property type="evidence" value="ECO:0007669"/>
    <property type="project" value="InterPro"/>
</dbReference>
<dbReference type="AlphaFoldDB" id="A0A854WFZ6"/>
<evidence type="ECO:0000256" key="2">
    <source>
        <dbReference type="ARBA" id="ARBA00023015"/>
    </source>
</evidence>
<dbReference type="InterPro" id="IPR013196">
    <property type="entry name" value="HTH_11"/>
</dbReference>
<comment type="caution">
    <text evidence="6">The sequence shown here is derived from an EMBL/GenBank/DDBJ whole genome shotgun (WGS) entry which is preliminary data.</text>
</comment>
<keyword evidence="3" id="KW-0804">Transcription</keyword>
<protein>
    <submittedName>
        <fullName evidence="6">Putative licABCH operon regulator</fullName>
    </submittedName>
</protein>
<reference evidence="6 7" key="1">
    <citation type="submission" date="2016-06" db="EMBL/GenBank/DDBJ databases">
        <authorList>
            <person name="Haines A.N."/>
            <person name="Council K.R."/>
        </authorList>
    </citation>
    <scope>NUCLEOTIDE SEQUENCE [LARGE SCALE GENOMIC DNA]</scope>
    <source>
        <strain evidence="6 7">SP158-29</strain>
    </source>
</reference>
<evidence type="ECO:0000259" key="5">
    <source>
        <dbReference type="PROSITE" id="PS51372"/>
    </source>
</evidence>
<dbReference type="Gene3D" id="1.10.10.10">
    <property type="entry name" value="Winged helix-like DNA-binding domain superfamily/Winged helix DNA-binding domain"/>
    <property type="match status" value="1"/>
</dbReference>
<dbReference type="Gene3D" id="1.10.1790.10">
    <property type="entry name" value="PRD domain"/>
    <property type="match status" value="1"/>
</dbReference>
<dbReference type="InterPro" id="IPR050661">
    <property type="entry name" value="BglG_antiterminators"/>
</dbReference>
<dbReference type="InterPro" id="IPR011608">
    <property type="entry name" value="PRD"/>
</dbReference>
<proteinExistence type="predicted"/>
<dbReference type="PROSITE" id="PS51372">
    <property type="entry name" value="PRD_2"/>
    <property type="match status" value="2"/>
</dbReference>
<dbReference type="EMBL" id="NSGR01000004">
    <property type="protein sequence ID" value="PCH13727.1"/>
    <property type="molecule type" value="Genomic_DNA"/>
</dbReference>
<dbReference type="InterPro" id="IPR036390">
    <property type="entry name" value="WH_DNA-bd_sf"/>
</dbReference>
<dbReference type="Proteomes" id="UP000217465">
    <property type="component" value="Unassembled WGS sequence"/>
</dbReference>
<dbReference type="InterPro" id="IPR013011">
    <property type="entry name" value="PTS_EIIB_2"/>
</dbReference>
<dbReference type="CDD" id="cd05568">
    <property type="entry name" value="PTS_IIB_bgl_like"/>
    <property type="match status" value="1"/>
</dbReference>
<sequence length="557" mass="64869">MLLDKKSYDLLDYLIKLEKPETIMTISKNLDQSRRKIYYHLEKINDSLPETVPKIVAIPRVGIQLSLTQVKSCKELLKNVSDYYYVLKCDERMKLSAICIATSTQRVTIDTLMELTDVSRNTVLNDLNELREQLSQKDYSISLLSKKAKGYYFDCHPLSYIQFLHTLLDDIYRGTNTTFIEIFDKKTNHFLGTTTYFSQEVQDFFRNYLPISQANLGKKLTRPDSQFMVQILPFVLLSYRNMQYGKQVKETLEKDFSLIWKRKEYYIAKDLAHQLFINFKLFLDDIEVGLVAMLLLSFRKDKDNHVDSPDYDEMRVTLYHFIKVLEDRHHLQFTHEQELVKQLIRHCKALIYRKHYGISSVNPMTKHIKEKYADLYQCCHSAASILEEAWQLSLAEDDIAYITIHLGGELRNSKSLTPPTRLVIISDDGIGIQKLLYKQCQQLLTNSQIDAVLTTEQYKSIEDLLSVDYIITTNDDLDSNESSIVVNPILTDDNIVHLVNTINRASQVDNLDFSEKINQIVAPLNLCEAEQFAIKNQIEKLLWDELVTSIQVYHPHQ</sequence>
<dbReference type="InterPro" id="IPR036634">
    <property type="entry name" value="PRD_sf"/>
</dbReference>
<dbReference type="RefSeq" id="WP_096633326.1">
    <property type="nucleotide sequence ID" value="NZ_LHAE01000009.1"/>
</dbReference>
<evidence type="ECO:0000256" key="3">
    <source>
        <dbReference type="ARBA" id="ARBA00023163"/>
    </source>
</evidence>